<dbReference type="GO" id="GO:0004519">
    <property type="term" value="F:endonuclease activity"/>
    <property type="evidence" value="ECO:0007669"/>
    <property type="project" value="UniProtKB-KW"/>
</dbReference>
<dbReference type="GO" id="GO:0003676">
    <property type="term" value="F:nucleic acid binding"/>
    <property type="evidence" value="ECO:0007669"/>
    <property type="project" value="InterPro"/>
</dbReference>
<evidence type="ECO:0000256" key="4">
    <source>
        <dbReference type="ARBA" id="ARBA00022801"/>
    </source>
</evidence>
<evidence type="ECO:0000256" key="1">
    <source>
        <dbReference type="ARBA" id="ARBA00008764"/>
    </source>
</evidence>
<organism evidence="12 13">
    <name type="scientific">Planococcus versutus</name>
    <dbReference type="NCBI Taxonomy" id="1302659"/>
    <lineage>
        <taxon>Bacteria</taxon>
        <taxon>Bacillati</taxon>
        <taxon>Bacillota</taxon>
        <taxon>Bacilli</taxon>
        <taxon>Bacillales</taxon>
        <taxon>Caryophanaceae</taxon>
        <taxon>Planococcus</taxon>
    </lineage>
</organism>
<feature type="active site" description="Charge relay system" evidence="6">
    <location>
        <position position="242"/>
    </location>
</feature>
<gene>
    <name evidence="12" type="ORF">I858_011420</name>
</gene>
<evidence type="ECO:0000313" key="12">
    <source>
        <dbReference type="EMBL" id="ANU27594.1"/>
    </source>
</evidence>
<dbReference type="GO" id="GO:0006508">
    <property type="term" value="P:proteolysis"/>
    <property type="evidence" value="ECO:0007669"/>
    <property type="project" value="UniProtKB-KW"/>
</dbReference>
<dbReference type="InterPro" id="IPR044925">
    <property type="entry name" value="His-Me_finger_sf"/>
</dbReference>
<accession>A0A1B1S330</accession>
<dbReference type="PRINTS" id="PR00839">
    <property type="entry name" value="V8PROTEASE"/>
</dbReference>
<name>A0A1B1S330_9BACL</name>
<dbReference type="Pfam" id="PF13365">
    <property type="entry name" value="Trypsin_2"/>
    <property type="match status" value="1"/>
</dbReference>
<dbReference type="CDD" id="cd00091">
    <property type="entry name" value="NUC"/>
    <property type="match status" value="1"/>
</dbReference>
<dbReference type="InterPro" id="IPR043504">
    <property type="entry name" value="Peptidase_S1_PA_chymotrypsin"/>
</dbReference>
<dbReference type="Proteomes" id="UP000053354">
    <property type="component" value="Chromosome"/>
</dbReference>
<sequence>MKQALIHREELNDVVNSMEQIQQDALHRYLAFEKERKAEDQAVALQEKMITRSSIINQHDNLAVERIINKSDLFPIAYLQAGLDVSKAVCRIAIRGRTGQLEGYGTGFLVAPNLLLTNNHVLETAESAMYAVAEFNYQDDVDFMPLEVISFRLDPDLLFMTDKALDFTLVAIEPNNSNAVAISDFGYLPLLPKPGKILEGEYVSIIQHPNGGPKAITIRENEVKFISSDFVQYVSDTEPGSSGSPVFNDQWMVVALHHAGIPDPNDNKVWIANEGIRISSIIQYVGEKRSSLEKEASRKQVDQLLAVVMPGTMAPPMEVGVLDANWYADATGYDRVFLGSRFTVPLPTLSDTMMEDVAKTADGNVVLDYTHFSIAMSKSRRLAFFTAVNIDGNQLIDVKRSNDRWYFDPRIDQAYQLGNEFYKSNDIDRGHLVRRRDPNWGIDAVRANEHTFHFTNSSPQHKNFNQKVWLDLEDYLLDNARDYNMKVSLFTGPVFGDSDRVYRGAQIPNQFWKVAVMVKDGEKMSATAYLQTQEDLIGGDLEFVYGQFETYQVPITKIEKLTGLDFGELRQADPLAKGQVARVQKSGDLSL</sequence>
<feature type="domain" description="ENPP1-3/EXOG-like endonuclease/phosphodiesterase" evidence="10">
    <location>
        <begin position="369"/>
        <end position="573"/>
    </location>
</feature>
<dbReference type="InterPro" id="IPR044929">
    <property type="entry name" value="DNA/RNA_non-sp_Endonuclease_sf"/>
</dbReference>
<dbReference type="AlphaFoldDB" id="A0A1B1S330"/>
<dbReference type="Gene3D" id="2.40.10.10">
    <property type="entry name" value="Trypsin-like serine proteases"/>
    <property type="match status" value="2"/>
</dbReference>
<feature type="active site" description="Charge relay system" evidence="6">
    <location>
        <position position="120"/>
    </location>
</feature>
<keyword evidence="12" id="KW-0255">Endonuclease</keyword>
<keyword evidence="8" id="KW-0479">Metal-binding</keyword>
<keyword evidence="13" id="KW-1185">Reference proteome</keyword>
<evidence type="ECO:0000259" key="11">
    <source>
        <dbReference type="SMART" id="SM00892"/>
    </source>
</evidence>
<dbReference type="InterPro" id="IPR008256">
    <property type="entry name" value="Peptidase_S1B"/>
</dbReference>
<dbReference type="InterPro" id="IPR020821">
    <property type="entry name" value="ENPP1-3/EXOG-like_nuc-like"/>
</dbReference>
<dbReference type="PANTHER" id="PTHR13966:SF5">
    <property type="entry name" value="ENDONUCLEASE G, MITOCHONDRIAL"/>
    <property type="match status" value="1"/>
</dbReference>
<dbReference type="InterPro" id="IPR008353">
    <property type="entry name" value="Peptidase_S1B_tx"/>
</dbReference>
<dbReference type="PANTHER" id="PTHR13966">
    <property type="entry name" value="ENDONUCLEASE RELATED"/>
    <property type="match status" value="1"/>
</dbReference>
<feature type="active site" description="Charge relay system" evidence="6">
    <location>
        <position position="156"/>
    </location>
</feature>
<dbReference type="InterPro" id="IPR040255">
    <property type="entry name" value="Non-specific_endonuclease"/>
</dbReference>
<dbReference type="EC" id="3.4.21.-" evidence="9"/>
<dbReference type="SUPFAM" id="SSF50494">
    <property type="entry name" value="Trypsin-like serine proteases"/>
    <property type="match status" value="1"/>
</dbReference>
<evidence type="ECO:0000256" key="6">
    <source>
        <dbReference type="PIRSR" id="PIRSR608256-1"/>
    </source>
</evidence>
<keyword evidence="5 9" id="KW-0720">Serine protease</keyword>
<dbReference type="InterPro" id="IPR009003">
    <property type="entry name" value="Peptidase_S1_PA"/>
</dbReference>
<dbReference type="SMART" id="SM00477">
    <property type="entry name" value="NUC"/>
    <property type="match status" value="1"/>
</dbReference>
<keyword evidence="2 9" id="KW-0645">Protease</keyword>
<evidence type="ECO:0000256" key="2">
    <source>
        <dbReference type="ARBA" id="ARBA00022670"/>
    </source>
</evidence>
<reference evidence="12" key="1">
    <citation type="submission" date="2016-10" db="EMBL/GenBank/DDBJ databases">
        <authorList>
            <person name="See-Too W.S."/>
        </authorList>
    </citation>
    <scope>NUCLEOTIDE SEQUENCE</scope>
    <source>
        <strain evidence="12">L10.15</strain>
    </source>
</reference>
<dbReference type="EMBL" id="CP016540">
    <property type="protein sequence ID" value="ANU27594.1"/>
    <property type="molecule type" value="Genomic_DNA"/>
</dbReference>
<evidence type="ECO:0000313" key="13">
    <source>
        <dbReference type="Proteomes" id="UP000053354"/>
    </source>
</evidence>
<evidence type="ECO:0000256" key="9">
    <source>
        <dbReference type="RuleBase" id="RU004296"/>
    </source>
</evidence>
<dbReference type="GO" id="GO:0004252">
    <property type="term" value="F:serine-type endopeptidase activity"/>
    <property type="evidence" value="ECO:0007669"/>
    <property type="project" value="InterPro"/>
</dbReference>
<dbReference type="Gene3D" id="3.40.570.10">
    <property type="entry name" value="Extracellular Endonuclease, subunit A"/>
    <property type="match status" value="1"/>
</dbReference>
<keyword evidence="12" id="KW-0540">Nuclease</keyword>
<feature type="domain" description="DNA/RNA non-specific endonuclease/pyrophosphatase/phosphodiesterase" evidence="11">
    <location>
        <begin position="368"/>
        <end position="573"/>
    </location>
</feature>
<dbReference type="PRINTS" id="PR01774">
    <property type="entry name" value="EXFOLTOXIN"/>
</dbReference>
<evidence type="ECO:0000256" key="8">
    <source>
        <dbReference type="PIRSR" id="PIRSR640255-2"/>
    </source>
</evidence>
<dbReference type="STRING" id="1302659.I858_011420"/>
<feature type="active site" description="Proton acceptor" evidence="7">
    <location>
        <position position="431"/>
    </location>
</feature>
<dbReference type="Pfam" id="PF01223">
    <property type="entry name" value="Endonuclease_NS"/>
    <property type="match status" value="1"/>
</dbReference>
<protein>
    <recommendedName>
        <fullName evidence="9">Serine protease</fullName>
        <ecNumber evidence="9">3.4.21.-</ecNumber>
    </recommendedName>
</protein>
<dbReference type="SUPFAM" id="SSF54060">
    <property type="entry name" value="His-Me finger endonucleases"/>
    <property type="match status" value="1"/>
</dbReference>
<evidence type="ECO:0000256" key="5">
    <source>
        <dbReference type="ARBA" id="ARBA00022825"/>
    </source>
</evidence>
<evidence type="ECO:0000259" key="10">
    <source>
        <dbReference type="SMART" id="SM00477"/>
    </source>
</evidence>
<keyword evidence="4 9" id="KW-0378">Hydrolase</keyword>
<evidence type="ECO:0000256" key="7">
    <source>
        <dbReference type="PIRSR" id="PIRSR640255-1"/>
    </source>
</evidence>
<evidence type="ECO:0000256" key="3">
    <source>
        <dbReference type="ARBA" id="ARBA00022729"/>
    </source>
</evidence>
<dbReference type="InterPro" id="IPR001604">
    <property type="entry name" value="Endo_G_ENPP1-like_dom"/>
</dbReference>
<dbReference type="GO" id="GO:0046872">
    <property type="term" value="F:metal ion binding"/>
    <property type="evidence" value="ECO:0007669"/>
    <property type="project" value="UniProtKB-KW"/>
</dbReference>
<proteinExistence type="inferred from homology"/>
<dbReference type="KEGG" id="pll:I858_011420"/>
<feature type="binding site" evidence="8">
    <location>
        <position position="465"/>
    </location>
    <ligand>
        <name>Mg(2+)</name>
        <dbReference type="ChEBI" id="CHEBI:18420"/>
        <note>catalytic</note>
    </ligand>
</feature>
<keyword evidence="3" id="KW-0732">Signal</keyword>
<comment type="similarity">
    <text evidence="1 9">Belongs to the peptidase S1B family.</text>
</comment>
<dbReference type="SMART" id="SM00892">
    <property type="entry name" value="Endonuclease_NS"/>
    <property type="match status" value="1"/>
</dbReference>